<keyword evidence="4" id="KW-1015">Disulfide bond</keyword>
<dbReference type="InterPro" id="IPR023753">
    <property type="entry name" value="FAD/NAD-binding_dom"/>
</dbReference>
<keyword evidence="2" id="KW-0274">FAD</keyword>
<proteinExistence type="predicted"/>
<dbReference type="InterPro" id="IPR050097">
    <property type="entry name" value="Ferredoxin-NADP_redctase_2"/>
</dbReference>
<dbReference type="InterPro" id="IPR008255">
    <property type="entry name" value="Pyr_nucl-diS_OxRdtase_2_AS"/>
</dbReference>
<evidence type="ECO:0000256" key="5">
    <source>
        <dbReference type="ARBA" id="ARBA00023284"/>
    </source>
</evidence>
<accession>A0AAJ5NMG1</accession>
<dbReference type="PANTHER" id="PTHR48105">
    <property type="entry name" value="THIOREDOXIN REDUCTASE 1-RELATED-RELATED"/>
    <property type="match status" value="1"/>
</dbReference>
<dbReference type="InterPro" id="IPR036188">
    <property type="entry name" value="FAD/NAD-bd_sf"/>
</dbReference>
<dbReference type="EMBL" id="LR214971">
    <property type="protein sequence ID" value="VEU62616.1"/>
    <property type="molecule type" value="Genomic_DNA"/>
</dbReference>
<evidence type="ECO:0000256" key="2">
    <source>
        <dbReference type="ARBA" id="ARBA00022827"/>
    </source>
</evidence>
<evidence type="ECO:0000259" key="6">
    <source>
        <dbReference type="Pfam" id="PF07992"/>
    </source>
</evidence>
<evidence type="ECO:0000256" key="1">
    <source>
        <dbReference type="ARBA" id="ARBA00022630"/>
    </source>
</evidence>
<evidence type="ECO:0000256" key="4">
    <source>
        <dbReference type="ARBA" id="ARBA00023157"/>
    </source>
</evidence>
<sequence length="306" mass="33552">MESYYDVIIIGAGPAGLTTALYASRGNLKVLILEKGAPGGKLVSQSKIENWPGDEIIDGATLALRMYKHPLKFGAKHRFCDVDYLETNSEFEHTVYCKDGKTFNGKSVVIASGMVERKPLDIKNYLEFEGKGVSYCVVCDGPFYAGKPAIVIGGGNSAVEESSFLASIASKVYVLVRDSQFNAEPMLIEDLKKNKNVEILFNTKVLELQGDQELKSAIIESNGEKKTLEISSLFPYIGFLPATNFLHKNHKEILDKINFISVDRYGQSKIPGIYAVGDVVTKDIRQIVTAASDGAIVGKILTNRIK</sequence>
<feature type="domain" description="FAD/NAD(P)-binding" evidence="6">
    <location>
        <begin position="5"/>
        <end position="294"/>
    </location>
</feature>
<dbReference type="KEGG" id="mds:MDIS_03790"/>
<dbReference type="PROSITE" id="PS00573">
    <property type="entry name" value="PYRIDINE_REDOX_2"/>
    <property type="match status" value="1"/>
</dbReference>
<dbReference type="EC" id="1.8.1.9" evidence="7"/>
<dbReference type="PRINTS" id="PR00368">
    <property type="entry name" value="FADPNR"/>
</dbReference>
<name>A0AAJ5NMG1_9BACT</name>
<dbReference type="SUPFAM" id="SSF51905">
    <property type="entry name" value="FAD/NAD(P)-binding domain"/>
    <property type="match status" value="1"/>
</dbReference>
<reference evidence="7 8" key="1">
    <citation type="submission" date="2019-01" db="EMBL/GenBank/DDBJ databases">
        <authorList>
            <consortium name="Pathogen Informatics"/>
        </authorList>
    </citation>
    <scope>NUCLEOTIDE SEQUENCE [LARGE SCALE GENOMIC DNA]</scope>
    <source>
        <strain evidence="7 8">NCTC10125</strain>
    </source>
</reference>
<dbReference type="RefSeq" id="WP_044635672.1">
    <property type="nucleotide sequence ID" value="NZ_CP007229.1"/>
</dbReference>
<gene>
    <name evidence="7" type="primary">trxB_2</name>
    <name evidence="7" type="ORF">NCTC10125_00715</name>
</gene>
<keyword evidence="3 7" id="KW-0560">Oxidoreductase</keyword>
<evidence type="ECO:0000256" key="3">
    <source>
        <dbReference type="ARBA" id="ARBA00023002"/>
    </source>
</evidence>
<dbReference type="Gene3D" id="3.50.50.60">
    <property type="entry name" value="FAD/NAD(P)-binding domain"/>
    <property type="match status" value="2"/>
</dbReference>
<protein>
    <submittedName>
        <fullName evidence="7">Thioredoxin reductase</fullName>
        <ecNumber evidence="7">1.8.1.9</ecNumber>
    </submittedName>
</protein>
<dbReference type="GO" id="GO:0004791">
    <property type="term" value="F:thioredoxin-disulfide reductase (NADPH) activity"/>
    <property type="evidence" value="ECO:0007669"/>
    <property type="project" value="UniProtKB-EC"/>
</dbReference>
<organism evidence="7 8">
    <name type="scientific">Mesomycoplasma dispar</name>
    <dbReference type="NCBI Taxonomy" id="86660"/>
    <lineage>
        <taxon>Bacteria</taxon>
        <taxon>Bacillati</taxon>
        <taxon>Mycoplasmatota</taxon>
        <taxon>Mycoplasmoidales</taxon>
        <taxon>Metamycoplasmataceae</taxon>
        <taxon>Mesomycoplasma</taxon>
    </lineage>
</organism>
<dbReference type="AlphaFoldDB" id="A0AAJ5NMG1"/>
<dbReference type="PRINTS" id="PR00469">
    <property type="entry name" value="PNDRDTASEII"/>
</dbReference>
<evidence type="ECO:0000313" key="8">
    <source>
        <dbReference type="Proteomes" id="UP000289629"/>
    </source>
</evidence>
<keyword evidence="1" id="KW-0285">Flavoprotein</keyword>
<evidence type="ECO:0000313" key="7">
    <source>
        <dbReference type="EMBL" id="VEU62616.1"/>
    </source>
</evidence>
<dbReference type="Proteomes" id="UP000289629">
    <property type="component" value="Chromosome"/>
</dbReference>
<keyword evidence="5" id="KW-0676">Redox-active center</keyword>
<dbReference type="Pfam" id="PF07992">
    <property type="entry name" value="Pyr_redox_2"/>
    <property type="match status" value="1"/>
</dbReference>